<feature type="chain" id="PRO_5015709557" evidence="1">
    <location>
        <begin position="25"/>
        <end position="138"/>
    </location>
</feature>
<dbReference type="EMBL" id="PVWO01000410">
    <property type="protein sequence ID" value="PSB50170.1"/>
    <property type="molecule type" value="Genomic_DNA"/>
</dbReference>
<protein>
    <submittedName>
        <fullName evidence="2">Uncharacterized protein</fullName>
    </submittedName>
</protein>
<dbReference type="Proteomes" id="UP000238937">
    <property type="component" value="Unassembled WGS sequence"/>
</dbReference>
<evidence type="ECO:0000256" key="1">
    <source>
        <dbReference type="SAM" id="SignalP"/>
    </source>
</evidence>
<organism evidence="2 3">
    <name type="scientific">Chamaesiphon polymorphus CCALA 037</name>
    <dbReference type="NCBI Taxonomy" id="2107692"/>
    <lineage>
        <taxon>Bacteria</taxon>
        <taxon>Bacillati</taxon>
        <taxon>Cyanobacteriota</taxon>
        <taxon>Cyanophyceae</taxon>
        <taxon>Gomontiellales</taxon>
        <taxon>Chamaesiphonaceae</taxon>
        <taxon>Chamaesiphon</taxon>
    </lineage>
</organism>
<dbReference type="RefSeq" id="WP_106310453.1">
    <property type="nucleotide sequence ID" value="NZ_PVWO01000410.1"/>
</dbReference>
<name>A0A2T1FZ28_9CYAN</name>
<keyword evidence="1" id="KW-0732">Signal</keyword>
<comment type="caution">
    <text evidence="2">The sequence shown here is derived from an EMBL/GenBank/DDBJ whole genome shotgun (WGS) entry which is preliminary data.</text>
</comment>
<sequence length="138" mass="14533">MSKSWPLLLLGSVSSMLLSDIAVTQTPENPVSNAKVPKPATVSTKTPNVAGTWKVSLGEEGRTATYVFSQKGNELTGTMKGLPFGDMPVTGTIANDGKLAFSGKMRGIKFSFAGTLTGQVMKGIADLPIGRKNWTASR</sequence>
<evidence type="ECO:0000313" key="2">
    <source>
        <dbReference type="EMBL" id="PSB50170.1"/>
    </source>
</evidence>
<feature type="signal peptide" evidence="1">
    <location>
        <begin position="1"/>
        <end position="24"/>
    </location>
</feature>
<dbReference type="AlphaFoldDB" id="A0A2T1FZ28"/>
<reference evidence="2 3" key="1">
    <citation type="submission" date="2018-03" db="EMBL/GenBank/DDBJ databases">
        <title>The ancient ancestry and fast evolution of plastids.</title>
        <authorList>
            <person name="Moore K.R."/>
            <person name="Magnabosco C."/>
            <person name="Momper L."/>
            <person name="Gold D.A."/>
            <person name="Bosak T."/>
            <person name="Fournier G.P."/>
        </authorList>
    </citation>
    <scope>NUCLEOTIDE SEQUENCE [LARGE SCALE GENOMIC DNA]</scope>
    <source>
        <strain evidence="2 3">CCALA 037</strain>
    </source>
</reference>
<proteinExistence type="predicted"/>
<dbReference type="OrthoDB" id="616241at2"/>
<evidence type="ECO:0000313" key="3">
    <source>
        <dbReference type="Proteomes" id="UP000238937"/>
    </source>
</evidence>
<gene>
    <name evidence="2" type="ORF">C7B77_23085</name>
</gene>
<accession>A0A2T1FZ28</accession>
<keyword evidence="3" id="KW-1185">Reference proteome</keyword>